<dbReference type="SUPFAM" id="SSF48452">
    <property type="entry name" value="TPR-like"/>
    <property type="match status" value="1"/>
</dbReference>
<organism evidence="5">
    <name type="scientific">mine drainage metagenome</name>
    <dbReference type="NCBI Taxonomy" id="410659"/>
    <lineage>
        <taxon>unclassified sequences</taxon>
        <taxon>metagenomes</taxon>
        <taxon>ecological metagenomes</taxon>
    </lineage>
</organism>
<dbReference type="AlphaFoldDB" id="A0A1J5SA80"/>
<dbReference type="GO" id="GO:0008233">
    <property type="term" value="F:peptidase activity"/>
    <property type="evidence" value="ECO:0007669"/>
    <property type="project" value="UniProtKB-KW"/>
</dbReference>
<dbReference type="Gene3D" id="1.25.40.10">
    <property type="entry name" value="Tetratricopeptide repeat domain"/>
    <property type="match status" value="2"/>
</dbReference>
<evidence type="ECO:0000256" key="4">
    <source>
        <dbReference type="SAM" id="Phobius"/>
    </source>
</evidence>
<dbReference type="InterPro" id="IPR051685">
    <property type="entry name" value="Ycf3/AcsC/BcsC/TPR_MFPF"/>
</dbReference>
<sequence length="396" mass="42840">MSLINQMLKDLEHRGAGSTDTAKLSSTPLITNNPPSRSFPWIKISLLIILLAGGIYYWMQFSPTSSLKTNINQTISNTISTETKLQAVVESTTPTTVAPATPVVEPATAEPVKAKAVSLFETELKYTPSDFQEPSTKIQKDKTKPNSPSTQTTSTPKQNNTDATNSTINSNEAEKALPPKHTLSKLPTKLNSDASATGKEISPTQKSGNYYRLGILNLQQGRVSEAQANLLLALDANPENQDARQALAGLLLDNKRNDEAKTVLAAGLAITPEQSDFRMALARLQVEAGDKAIALSTLEQGLPYAKTNAIYQSFIATLLQRADRHEEAITHYMTALSLNSATTSTLIGLGISLQAVGKLENAKEAFTRAQTSAALTPELSAFVEQRLKQINQHLRN</sequence>
<keyword evidence="4" id="KW-0812">Transmembrane</keyword>
<keyword evidence="2" id="KW-0802">TPR repeat</keyword>
<proteinExistence type="predicted"/>
<dbReference type="PANTHER" id="PTHR44943:SF8">
    <property type="entry name" value="TPR REPEAT-CONTAINING PROTEIN MJ0263"/>
    <property type="match status" value="1"/>
</dbReference>
<keyword evidence="4" id="KW-0472">Membrane</keyword>
<reference evidence="5" key="1">
    <citation type="submission" date="2016-10" db="EMBL/GenBank/DDBJ databases">
        <title>Sequence of Gallionella enrichment culture.</title>
        <authorList>
            <person name="Poehlein A."/>
            <person name="Muehling M."/>
            <person name="Daniel R."/>
        </authorList>
    </citation>
    <scope>NUCLEOTIDE SEQUENCE</scope>
</reference>
<feature type="compositionally biased region" description="Polar residues" evidence="3">
    <location>
        <begin position="162"/>
        <end position="171"/>
    </location>
</feature>
<dbReference type="PANTHER" id="PTHR44943">
    <property type="entry name" value="CELLULOSE SYNTHASE OPERON PROTEIN C"/>
    <property type="match status" value="1"/>
</dbReference>
<feature type="compositionally biased region" description="Low complexity" evidence="3">
    <location>
        <begin position="145"/>
        <end position="161"/>
    </location>
</feature>
<keyword evidence="5" id="KW-0645">Protease</keyword>
<dbReference type="InterPro" id="IPR019734">
    <property type="entry name" value="TPR_rpt"/>
</dbReference>
<dbReference type="SMART" id="SM00028">
    <property type="entry name" value="TPR"/>
    <property type="match status" value="4"/>
</dbReference>
<name>A0A1J5SA80_9ZZZZ</name>
<dbReference type="PROSITE" id="PS50005">
    <property type="entry name" value="TPR"/>
    <property type="match status" value="1"/>
</dbReference>
<keyword evidence="1" id="KW-0677">Repeat</keyword>
<evidence type="ECO:0000256" key="2">
    <source>
        <dbReference type="ARBA" id="ARBA00022803"/>
    </source>
</evidence>
<keyword evidence="5" id="KW-0378">Hydrolase</keyword>
<protein>
    <submittedName>
        <fullName evidence="5">Beta-barrel assembly-enhancing protease</fullName>
    </submittedName>
</protein>
<evidence type="ECO:0000256" key="3">
    <source>
        <dbReference type="SAM" id="MobiDB-lite"/>
    </source>
</evidence>
<dbReference type="InterPro" id="IPR011990">
    <property type="entry name" value="TPR-like_helical_dom_sf"/>
</dbReference>
<dbReference type="EMBL" id="MLJW01000089">
    <property type="protein sequence ID" value="OIR00968.1"/>
    <property type="molecule type" value="Genomic_DNA"/>
</dbReference>
<gene>
    <name evidence="5" type="primary">bepA_35</name>
    <name evidence="5" type="ORF">GALL_169320</name>
</gene>
<feature type="region of interest" description="Disordered" evidence="3">
    <location>
        <begin position="130"/>
        <end position="204"/>
    </location>
</feature>
<feature type="transmembrane region" description="Helical" evidence="4">
    <location>
        <begin position="41"/>
        <end position="59"/>
    </location>
</feature>
<dbReference type="GO" id="GO:0006508">
    <property type="term" value="P:proteolysis"/>
    <property type="evidence" value="ECO:0007669"/>
    <property type="project" value="UniProtKB-KW"/>
</dbReference>
<accession>A0A1J5SA80</accession>
<keyword evidence="4" id="KW-1133">Transmembrane helix</keyword>
<comment type="caution">
    <text evidence="5">The sequence shown here is derived from an EMBL/GenBank/DDBJ whole genome shotgun (WGS) entry which is preliminary data.</text>
</comment>
<dbReference type="Pfam" id="PF14559">
    <property type="entry name" value="TPR_19"/>
    <property type="match status" value="1"/>
</dbReference>
<evidence type="ECO:0000256" key="1">
    <source>
        <dbReference type="ARBA" id="ARBA00022737"/>
    </source>
</evidence>
<evidence type="ECO:0000313" key="5">
    <source>
        <dbReference type="EMBL" id="OIR00968.1"/>
    </source>
</evidence>